<dbReference type="KEGG" id="hir:HETIRDRAFT_426251"/>
<feature type="region of interest" description="Disordered" evidence="1">
    <location>
        <begin position="134"/>
        <end position="184"/>
    </location>
</feature>
<keyword evidence="3" id="KW-1185">Reference proteome</keyword>
<organism evidence="2 3">
    <name type="scientific">Heterobasidion irregulare (strain TC 32-1)</name>
    <dbReference type="NCBI Taxonomy" id="747525"/>
    <lineage>
        <taxon>Eukaryota</taxon>
        <taxon>Fungi</taxon>
        <taxon>Dikarya</taxon>
        <taxon>Basidiomycota</taxon>
        <taxon>Agaricomycotina</taxon>
        <taxon>Agaricomycetes</taxon>
        <taxon>Russulales</taxon>
        <taxon>Bondarzewiaceae</taxon>
        <taxon>Heterobasidion</taxon>
        <taxon>Heterobasidion annosum species complex</taxon>
    </lineage>
</organism>
<feature type="compositionally biased region" description="Polar residues" evidence="1">
    <location>
        <begin position="146"/>
        <end position="169"/>
    </location>
</feature>
<dbReference type="HOGENOM" id="CLU_1468336_0_0_1"/>
<evidence type="ECO:0000256" key="1">
    <source>
        <dbReference type="SAM" id="MobiDB-lite"/>
    </source>
</evidence>
<dbReference type="EMBL" id="KI925457">
    <property type="protein sequence ID" value="ETW82661.1"/>
    <property type="molecule type" value="Genomic_DNA"/>
</dbReference>
<dbReference type="AlphaFoldDB" id="W4KC55"/>
<accession>W4KC55</accession>
<dbReference type="InParanoid" id="W4KC55"/>
<name>W4KC55_HETIT</name>
<proteinExistence type="predicted"/>
<dbReference type="Proteomes" id="UP000030671">
    <property type="component" value="Unassembled WGS sequence"/>
</dbReference>
<dbReference type="RefSeq" id="XP_009545001.1">
    <property type="nucleotide sequence ID" value="XM_009546706.1"/>
</dbReference>
<evidence type="ECO:0000313" key="3">
    <source>
        <dbReference type="Proteomes" id="UP000030671"/>
    </source>
</evidence>
<sequence length="184" mass="20175">MYDIKKKAWVNAPNIQSIASPRNYENMCPHTQIQSASSSNTTPFGPKGDNKVGFLTKDFSFTDLRNGSQHLISKGSKIQVVYGPATSKGLINRVNLSEIPIWRHQVQYDPIVLVPGVEHFPYCVPADHFSFREVAETPQPPDPSARQPNPSRQGPSGHQSCPPNTSGPSSYAPRAPSSLSYRSG</sequence>
<evidence type="ECO:0000313" key="2">
    <source>
        <dbReference type="EMBL" id="ETW82661.1"/>
    </source>
</evidence>
<protein>
    <submittedName>
        <fullName evidence="2">Uncharacterized protein</fullName>
    </submittedName>
</protein>
<gene>
    <name evidence="2" type="ORF">HETIRDRAFT_426251</name>
</gene>
<reference evidence="2 3" key="1">
    <citation type="journal article" date="2012" name="New Phytol.">
        <title>Insight into trade-off between wood decay and parasitism from the genome of a fungal forest pathogen.</title>
        <authorList>
            <person name="Olson A."/>
            <person name="Aerts A."/>
            <person name="Asiegbu F."/>
            <person name="Belbahri L."/>
            <person name="Bouzid O."/>
            <person name="Broberg A."/>
            <person name="Canback B."/>
            <person name="Coutinho P.M."/>
            <person name="Cullen D."/>
            <person name="Dalman K."/>
            <person name="Deflorio G."/>
            <person name="van Diepen L.T."/>
            <person name="Dunand C."/>
            <person name="Duplessis S."/>
            <person name="Durling M."/>
            <person name="Gonthier P."/>
            <person name="Grimwood J."/>
            <person name="Fossdal C.G."/>
            <person name="Hansson D."/>
            <person name="Henrissat B."/>
            <person name="Hietala A."/>
            <person name="Himmelstrand K."/>
            <person name="Hoffmeister D."/>
            <person name="Hogberg N."/>
            <person name="James T.Y."/>
            <person name="Karlsson M."/>
            <person name="Kohler A."/>
            <person name="Kues U."/>
            <person name="Lee Y.H."/>
            <person name="Lin Y.C."/>
            <person name="Lind M."/>
            <person name="Lindquist E."/>
            <person name="Lombard V."/>
            <person name="Lucas S."/>
            <person name="Lunden K."/>
            <person name="Morin E."/>
            <person name="Murat C."/>
            <person name="Park J."/>
            <person name="Raffaello T."/>
            <person name="Rouze P."/>
            <person name="Salamov A."/>
            <person name="Schmutz J."/>
            <person name="Solheim H."/>
            <person name="Stahlberg J."/>
            <person name="Velez H."/>
            <person name="de Vries R.P."/>
            <person name="Wiebenga A."/>
            <person name="Woodward S."/>
            <person name="Yakovlev I."/>
            <person name="Garbelotto M."/>
            <person name="Martin F."/>
            <person name="Grigoriev I.V."/>
            <person name="Stenlid J."/>
        </authorList>
    </citation>
    <scope>NUCLEOTIDE SEQUENCE [LARGE SCALE GENOMIC DNA]</scope>
    <source>
        <strain evidence="2 3">TC 32-1</strain>
    </source>
</reference>
<dbReference type="GeneID" id="20674098"/>